<dbReference type="AlphaFoldDB" id="J3KE20"/>
<dbReference type="VEuPathDB" id="FungiDB:CIMG_04706"/>
<keyword evidence="2" id="KW-1133">Transmembrane helix</keyword>
<evidence type="ECO:0000313" key="4">
    <source>
        <dbReference type="Proteomes" id="UP000001261"/>
    </source>
</evidence>
<feature type="transmembrane region" description="Helical" evidence="2">
    <location>
        <begin position="615"/>
        <end position="635"/>
    </location>
</feature>
<feature type="transmembrane region" description="Helical" evidence="2">
    <location>
        <begin position="130"/>
        <end position="151"/>
    </location>
</feature>
<dbReference type="OrthoDB" id="5376804at2759"/>
<protein>
    <submittedName>
        <fullName evidence="3">Uncharacterized protein</fullName>
    </submittedName>
</protein>
<dbReference type="InterPro" id="IPR021514">
    <property type="entry name" value="DUF3176"/>
</dbReference>
<feature type="compositionally biased region" description="Polar residues" evidence="1">
    <location>
        <begin position="20"/>
        <end position="29"/>
    </location>
</feature>
<dbReference type="InParanoid" id="J3KE20"/>
<dbReference type="PANTHER" id="PTHR35394">
    <property type="entry name" value="DUF3176 DOMAIN-CONTAINING PROTEIN"/>
    <property type="match status" value="1"/>
</dbReference>
<evidence type="ECO:0000313" key="3">
    <source>
        <dbReference type="EMBL" id="EAS33682.3"/>
    </source>
</evidence>
<feature type="compositionally biased region" description="Polar residues" evidence="1">
    <location>
        <begin position="36"/>
        <end position="54"/>
    </location>
</feature>
<proteinExistence type="predicted"/>
<dbReference type="RefSeq" id="XP_001245265.2">
    <property type="nucleotide sequence ID" value="XM_001245264.2"/>
</dbReference>
<sequence>MQVDPQEETPPSACLEPDTSARQQRSSPLSPDRESISISTLDTNDYQILQQSGGARNDESTEPSPIEAPAAECGSHVEPKAPCMRPEATETGPQHCDEQDGATDALVSMNPERKRQKLIRKLKRLSTRTWAWEFFCWLVSFASMMAVIIVLREYNGKALPQWPLGITINAAISVFGTISQMAMLVPVTASVSQLKWMWFAKKPHRLSDFNAYDEASRGVEGSFKLLFHFHFFRHLVIVGALIIISGNIAFGPMTQQVVTYPLRMVPSSETATVRRVQNYTVVSSPAHTGEHKSSDIRHRIGKPGHRRSLWYWSLIITLPSDENSGLADPTMKSAIYTGLFLNENATISAIMPTCPTGNCTWPTYYTLGACAGVADLTSQLKSTCPDKIGSIDTCEYTLPNDVTLAKDKNMIITNGKAMTFTGLNEPVAHFFMVYKDLNATYGSGGGNNYYDWDFYIGANALECAIRFCVLSVNTTVTQGQPHTELTEVRTNASHRNPFTLSKVWFELWLEPEDQDMAYIIPQGSREAITTWTYDVFNGTSTQGSRARNLYTSDVAQVFAAAMQMRPRSERKAAVSNIMRNIASSMTNNIRTYGDGDFAMGSSLSAEVFVSVQWEWLTLPLALIGLSLIVLVSTLAKARHLGAKVWKSSSLAILLGFNVDTRKRMPDLDHKDILDNSTEGVVVSLEDSGDHTWSIVRC</sequence>
<keyword evidence="2" id="KW-0812">Transmembrane</keyword>
<organism evidence="3 4">
    <name type="scientific">Coccidioides immitis (strain RS)</name>
    <name type="common">Valley fever fungus</name>
    <dbReference type="NCBI Taxonomy" id="246410"/>
    <lineage>
        <taxon>Eukaryota</taxon>
        <taxon>Fungi</taxon>
        <taxon>Dikarya</taxon>
        <taxon>Ascomycota</taxon>
        <taxon>Pezizomycotina</taxon>
        <taxon>Eurotiomycetes</taxon>
        <taxon>Eurotiomycetidae</taxon>
        <taxon>Onygenales</taxon>
        <taxon>Onygenaceae</taxon>
        <taxon>Coccidioides</taxon>
    </lineage>
</organism>
<feature type="region of interest" description="Disordered" evidence="1">
    <location>
        <begin position="1"/>
        <end position="98"/>
    </location>
</feature>
<name>J3KE20_COCIM</name>
<reference evidence="4" key="1">
    <citation type="journal article" date="2009" name="Genome Res.">
        <title>Comparative genomic analyses of the human fungal pathogens Coccidioides and their relatives.</title>
        <authorList>
            <person name="Sharpton T.J."/>
            <person name="Stajich J.E."/>
            <person name="Rounsley S.D."/>
            <person name="Gardner M.J."/>
            <person name="Wortman J.R."/>
            <person name="Jordar V.S."/>
            <person name="Maiti R."/>
            <person name="Kodira C.D."/>
            <person name="Neafsey D.E."/>
            <person name="Zeng Q."/>
            <person name="Hung C.-Y."/>
            <person name="McMahan C."/>
            <person name="Muszewska A."/>
            <person name="Grynberg M."/>
            <person name="Mandel M.A."/>
            <person name="Kellner E.M."/>
            <person name="Barker B.M."/>
            <person name="Galgiani J.N."/>
            <person name="Orbach M.J."/>
            <person name="Kirkland T.N."/>
            <person name="Cole G.T."/>
            <person name="Henn M.R."/>
            <person name="Birren B.W."/>
            <person name="Taylor J.W."/>
        </authorList>
    </citation>
    <scope>NUCLEOTIDE SEQUENCE [LARGE SCALE GENOMIC DNA]</scope>
    <source>
        <strain evidence="4">RS</strain>
    </source>
</reference>
<dbReference type="KEGG" id="cim:CIMG_04706"/>
<reference evidence="4" key="2">
    <citation type="journal article" date="2010" name="Genome Res.">
        <title>Population genomic sequencing of Coccidioides fungi reveals recent hybridization and transposon control.</title>
        <authorList>
            <person name="Neafsey D.E."/>
            <person name="Barker B.M."/>
            <person name="Sharpton T.J."/>
            <person name="Stajich J.E."/>
            <person name="Park D.J."/>
            <person name="Whiston E."/>
            <person name="Hung C.-Y."/>
            <person name="McMahan C."/>
            <person name="White J."/>
            <person name="Sykes S."/>
            <person name="Heiman D."/>
            <person name="Young S."/>
            <person name="Zeng Q."/>
            <person name="Abouelleil A."/>
            <person name="Aftuck L."/>
            <person name="Bessette D."/>
            <person name="Brown A."/>
            <person name="FitzGerald M."/>
            <person name="Lui A."/>
            <person name="Macdonald J.P."/>
            <person name="Priest M."/>
            <person name="Orbach M.J."/>
            <person name="Galgiani J.N."/>
            <person name="Kirkland T.N."/>
            <person name="Cole G.T."/>
            <person name="Birren B.W."/>
            <person name="Henn M.R."/>
            <person name="Taylor J.W."/>
            <person name="Rounsley S.D."/>
        </authorList>
    </citation>
    <scope>GENOME REANNOTATION</scope>
    <source>
        <strain evidence="4">RS</strain>
    </source>
</reference>
<evidence type="ECO:0000256" key="1">
    <source>
        <dbReference type="SAM" id="MobiDB-lite"/>
    </source>
</evidence>
<feature type="transmembrane region" description="Helical" evidence="2">
    <location>
        <begin position="171"/>
        <end position="192"/>
    </location>
</feature>
<dbReference type="Pfam" id="PF11374">
    <property type="entry name" value="DUF3176"/>
    <property type="match status" value="1"/>
</dbReference>
<dbReference type="PANTHER" id="PTHR35394:SF5">
    <property type="entry name" value="DUF3176 DOMAIN-CONTAINING PROTEIN"/>
    <property type="match status" value="1"/>
</dbReference>
<keyword evidence="2" id="KW-0472">Membrane</keyword>
<gene>
    <name evidence="3" type="ORF">CIMG_04706</name>
</gene>
<dbReference type="Proteomes" id="UP000001261">
    <property type="component" value="Unassembled WGS sequence"/>
</dbReference>
<dbReference type="OMA" id="ICTVFDW"/>
<dbReference type="GeneID" id="4564972"/>
<dbReference type="EMBL" id="GG704914">
    <property type="protein sequence ID" value="EAS33682.3"/>
    <property type="molecule type" value="Genomic_DNA"/>
</dbReference>
<evidence type="ECO:0000256" key="2">
    <source>
        <dbReference type="SAM" id="Phobius"/>
    </source>
</evidence>
<keyword evidence="4" id="KW-1185">Reference proteome</keyword>
<accession>J3KE20</accession>
<feature type="transmembrane region" description="Helical" evidence="2">
    <location>
        <begin position="231"/>
        <end position="250"/>
    </location>
</feature>